<proteinExistence type="predicted"/>
<dbReference type="Proteomes" id="UP000076079">
    <property type="component" value="Chromosome"/>
</dbReference>
<dbReference type="AlphaFoldDB" id="A0A143PRV4"/>
<reference evidence="2" key="2">
    <citation type="submission" date="2016-04" db="EMBL/GenBank/DDBJ databases">
        <title>First Complete Genome Sequence of a Subdivision 6 Acidobacterium.</title>
        <authorList>
            <person name="Huang S."/>
            <person name="Vieira S."/>
            <person name="Bunk B."/>
            <person name="Riedel T."/>
            <person name="Sproeer C."/>
            <person name="Overmann J."/>
        </authorList>
    </citation>
    <scope>NUCLEOTIDE SEQUENCE [LARGE SCALE GENOMIC DNA]</scope>
    <source>
        <strain evidence="2">DSM 100886 HEG_-6_39</strain>
    </source>
</reference>
<dbReference type="KEGG" id="abac:LuPra_04073"/>
<dbReference type="OrthoDB" id="7277848at2"/>
<organism evidence="1 2">
    <name type="scientific">Luteitalea pratensis</name>
    <dbReference type="NCBI Taxonomy" id="1855912"/>
    <lineage>
        <taxon>Bacteria</taxon>
        <taxon>Pseudomonadati</taxon>
        <taxon>Acidobacteriota</taxon>
        <taxon>Vicinamibacteria</taxon>
        <taxon>Vicinamibacterales</taxon>
        <taxon>Vicinamibacteraceae</taxon>
        <taxon>Luteitalea</taxon>
    </lineage>
</organism>
<accession>A0A143PRV4</accession>
<protein>
    <submittedName>
        <fullName evidence="1">Uncharacterized protein</fullName>
    </submittedName>
</protein>
<evidence type="ECO:0000313" key="1">
    <source>
        <dbReference type="EMBL" id="AMY10830.1"/>
    </source>
</evidence>
<dbReference type="RefSeq" id="WP_157899459.1">
    <property type="nucleotide sequence ID" value="NZ_CP015136.1"/>
</dbReference>
<dbReference type="EMBL" id="CP015136">
    <property type="protein sequence ID" value="AMY10830.1"/>
    <property type="molecule type" value="Genomic_DNA"/>
</dbReference>
<keyword evidence="2" id="KW-1185">Reference proteome</keyword>
<sequence length="93" mass="10099">MDDENSRRKVQDLRARSPDAIRGLIKSIHLEPDGGRLKITLVGELAGMLSAARDTKRSPDTGDLLVQIQWVAGARSPLDLELPLTVAELLAVS</sequence>
<name>A0A143PRV4_LUTPR</name>
<reference evidence="1 2" key="1">
    <citation type="journal article" date="2016" name="Genome Announc.">
        <title>First Complete Genome Sequence of a Subdivision 6 Acidobacterium Strain.</title>
        <authorList>
            <person name="Huang S."/>
            <person name="Vieira S."/>
            <person name="Bunk B."/>
            <person name="Riedel T."/>
            <person name="Sproer C."/>
            <person name="Overmann J."/>
        </authorList>
    </citation>
    <scope>NUCLEOTIDE SEQUENCE [LARGE SCALE GENOMIC DNA]</scope>
    <source>
        <strain evidence="2">DSM 100886 HEG_-6_39</strain>
    </source>
</reference>
<gene>
    <name evidence="1" type="ORF">LuPra_04073</name>
</gene>
<evidence type="ECO:0000313" key="2">
    <source>
        <dbReference type="Proteomes" id="UP000076079"/>
    </source>
</evidence>